<keyword evidence="4 6" id="KW-0067">ATP-binding</keyword>
<name>A0AAW6ZFT7_NEIMU</name>
<dbReference type="InterPro" id="IPR003439">
    <property type="entry name" value="ABC_transporter-like_ATP-bd"/>
</dbReference>
<evidence type="ECO:0000256" key="2">
    <source>
        <dbReference type="ARBA" id="ARBA00022475"/>
    </source>
</evidence>
<proteinExistence type="predicted"/>
<accession>A0AAW6ZFT7</accession>
<gene>
    <name evidence="6" type="ORF">QP792_07770</name>
</gene>
<sequence length="262" mass="28612">MMLDISNLYYAYRNRLVLNGINLTLDKGGLLTLLGRNGAGKSTLLNCIAGLLKPQRGRIMLDGKSVQSMSARQMAKITAYVPQYSPQTYRYTMLEYAVLGCAARLGIMQKPEAADYERAVQALEVLGIAHLADHIYMDASGGEKQLANIAKVLVQEPQLILFDEPTSALDYGNAAKTLRLIADLSERGYTVVMTTHNPEHPLLLYGRCPNSQTAILDGSGHLKAGDTAEIVNEENLCRLYQVDLTLVDVPGSQHKACTLTGL</sequence>
<dbReference type="GO" id="GO:0016887">
    <property type="term" value="F:ATP hydrolysis activity"/>
    <property type="evidence" value="ECO:0007669"/>
    <property type="project" value="InterPro"/>
</dbReference>
<keyword evidence="2" id="KW-1003">Cell membrane</keyword>
<dbReference type="PROSITE" id="PS50893">
    <property type="entry name" value="ABC_TRANSPORTER_2"/>
    <property type="match status" value="1"/>
</dbReference>
<organism evidence="6 7">
    <name type="scientific">Neisseria mucosa</name>
    <dbReference type="NCBI Taxonomy" id="488"/>
    <lineage>
        <taxon>Bacteria</taxon>
        <taxon>Pseudomonadati</taxon>
        <taxon>Pseudomonadota</taxon>
        <taxon>Betaproteobacteria</taxon>
        <taxon>Neisseriales</taxon>
        <taxon>Neisseriaceae</taxon>
        <taxon>Neisseria</taxon>
    </lineage>
</organism>
<reference evidence="6" key="1">
    <citation type="submission" date="2023-05" db="EMBL/GenBank/DDBJ databases">
        <title>Genomic Catalog of Human Bladder Bacteria.</title>
        <authorList>
            <person name="Du J."/>
        </authorList>
    </citation>
    <scope>NUCLEOTIDE SEQUENCE</scope>
    <source>
        <strain evidence="6">UMB7974B</strain>
    </source>
</reference>
<dbReference type="AlphaFoldDB" id="A0AAW6ZFT7"/>
<dbReference type="Proteomes" id="UP001240589">
    <property type="component" value="Unassembled WGS sequence"/>
</dbReference>
<dbReference type="EMBL" id="JASPBL010000035">
    <property type="protein sequence ID" value="MDK8362105.1"/>
    <property type="molecule type" value="Genomic_DNA"/>
</dbReference>
<evidence type="ECO:0000313" key="6">
    <source>
        <dbReference type="EMBL" id="MDK8362105.1"/>
    </source>
</evidence>
<dbReference type="PANTHER" id="PTHR42734:SF19">
    <property type="entry name" value="IRON COMPOUNDS ABC TRANSPORTER, ATP-BINDING PROTEIN"/>
    <property type="match status" value="1"/>
</dbReference>
<dbReference type="SUPFAM" id="SSF52540">
    <property type="entry name" value="P-loop containing nucleoside triphosphate hydrolases"/>
    <property type="match status" value="1"/>
</dbReference>
<comment type="caution">
    <text evidence="6">The sequence shown here is derived from an EMBL/GenBank/DDBJ whole genome shotgun (WGS) entry which is preliminary data.</text>
</comment>
<keyword evidence="2" id="KW-0472">Membrane</keyword>
<evidence type="ECO:0000256" key="3">
    <source>
        <dbReference type="ARBA" id="ARBA00022741"/>
    </source>
</evidence>
<dbReference type="SMART" id="SM00382">
    <property type="entry name" value="AAA"/>
    <property type="match status" value="1"/>
</dbReference>
<dbReference type="Gene3D" id="3.40.50.300">
    <property type="entry name" value="P-loop containing nucleotide triphosphate hydrolases"/>
    <property type="match status" value="1"/>
</dbReference>
<dbReference type="GO" id="GO:0005524">
    <property type="term" value="F:ATP binding"/>
    <property type="evidence" value="ECO:0007669"/>
    <property type="project" value="UniProtKB-KW"/>
</dbReference>
<evidence type="ECO:0000256" key="1">
    <source>
        <dbReference type="ARBA" id="ARBA00022448"/>
    </source>
</evidence>
<dbReference type="InterPro" id="IPR003593">
    <property type="entry name" value="AAA+_ATPase"/>
</dbReference>
<evidence type="ECO:0000259" key="5">
    <source>
        <dbReference type="PROSITE" id="PS50893"/>
    </source>
</evidence>
<evidence type="ECO:0000313" key="7">
    <source>
        <dbReference type="Proteomes" id="UP001240589"/>
    </source>
</evidence>
<dbReference type="InterPro" id="IPR027417">
    <property type="entry name" value="P-loop_NTPase"/>
</dbReference>
<feature type="domain" description="ABC transporter" evidence="5">
    <location>
        <begin position="3"/>
        <end position="244"/>
    </location>
</feature>
<evidence type="ECO:0000256" key="4">
    <source>
        <dbReference type="ARBA" id="ARBA00022840"/>
    </source>
</evidence>
<keyword evidence="3" id="KW-0547">Nucleotide-binding</keyword>
<dbReference type="PANTHER" id="PTHR42734">
    <property type="entry name" value="METAL TRANSPORT SYSTEM ATP-BINDING PROTEIN TM_0124-RELATED"/>
    <property type="match status" value="1"/>
</dbReference>
<dbReference type="InterPro" id="IPR050153">
    <property type="entry name" value="Metal_Ion_Import_ABC"/>
</dbReference>
<dbReference type="Pfam" id="PF00005">
    <property type="entry name" value="ABC_tran"/>
    <property type="match status" value="1"/>
</dbReference>
<keyword evidence="1" id="KW-0813">Transport</keyword>
<protein>
    <submittedName>
        <fullName evidence="6">ABC transporter ATP-binding protein</fullName>
    </submittedName>
</protein>
<dbReference type="RefSeq" id="WP_285045769.1">
    <property type="nucleotide sequence ID" value="NZ_JASOLC010000005.1"/>
</dbReference>
<dbReference type="CDD" id="cd03214">
    <property type="entry name" value="ABC_Iron-Siderophores_B12_Hemin"/>
    <property type="match status" value="1"/>
</dbReference>